<evidence type="ECO:0000259" key="6">
    <source>
        <dbReference type="PROSITE" id="PS51387"/>
    </source>
</evidence>
<dbReference type="Gene3D" id="1.10.45.10">
    <property type="entry name" value="Vanillyl-alcohol Oxidase, Chain A, domain 4"/>
    <property type="match status" value="1"/>
</dbReference>
<dbReference type="AlphaFoldDB" id="A0A3E1B3C5"/>
<evidence type="ECO:0000256" key="3">
    <source>
        <dbReference type="ARBA" id="ARBA00022630"/>
    </source>
</evidence>
<evidence type="ECO:0000256" key="2">
    <source>
        <dbReference type="ARBA" id="ARBA00008000"/>
    </source>
</evidence>
<reference evidence="7 8" key="1">
    <citation type="submission" date="2017-03" db="EMBL/GenBank/DDBJ databases">
        <title>Genome analysis of Rhizobial strains effectives or ineffectives for nitrogen fixation isolated from bean seeds.</title>
        <authorList>
            <person name="Peralta H."/>
            <person name="Aguilar-Vera A."/>
            <person name="Mora Y."/>
            <person name="Vargas-Lagunas C."/>
            <person name="Girard L."/>
            <person name="Mora J."/>
        </authorList>
    </citation>
    <scope>NUCLEOTIDE SEQUENCE [LARGE SCALE GENOMIC DNA]</scope>
    <source>
        <strain evidence="7 8">CCGM5</strain>
    </source>
</reference>
<dbReference type="InterPro" id="IPR004113">
    <property type="entry name" value="FAD-bd_oxidored_4_C"/>
</dbReference>
<dbReference type="InterPro" id="IPR016167">
    <property type="entry name" value="FAD-bd_PCMH_sub1"/>
</dbReference>
<name>A0A3E1B3C5_RHILT</name>
<dbReference type="InterPro" id="IPR016164">
    <property type="entry name" value="FAD-linked_Oxase-like_C"/>
</dbReference>
<evidence type="ECO:0000256" key="4">
    <source>
        <dbReference type="ARBA" id="ARBA00022827"/>
    </source>
</evidence>
<dbReference type="Gene3D" id="3.30.70.2190">
    <property type="match status" value="1"/>
</dbReference>
<evidence type="ECO:0000313" key="7">
    <source>
        <dbReference type="EMBL" id="RFB84039.1"/>
    </source>
</evidence>
<feature type="domain" description="FAD-binding PCMH-type" evidence="6">
    <location>
        <begin position="44"/>
        <end position="223"/>
    </location>
</feature>
<dbReference type="Gene3D" id="3.30.70.2740">
    <property type="match status" value="1"/>
</dbReference>
<dbReference type="InterPro" id="IPR016166">
    <property type="entry name" value="FAD-bd_PCMH"/>
</dbReference>
<evidence type="ECO:0000256" key="1">
    <source>
        <dbReference type="ARBA" id="ARBA00001974"/>
    </source>
</evidence>
<dbReference type="Gene3D" id="3.30.465.10">
    <property type="match status" value="1"/>
</dbReference>
<dbReference type="SUPFAM" id="SSF56176">
    <property type="entry name" value="FAD-binding/transporter-associated domain-like"/>
    <property type="match status" value="1"/>
</dbReference>
<dbReference type="Pfam" id="PF01565">
    <property type="entry name" value="FAD_binding_4"/>
    <property type="match status" value="1"/>
</dbReference>
<dbReference type="PANTHER" id="PTHR43716">
    <property type="entry name" value="D-2-HYDROXYGLUTARATE DEHYDROGENASE, MITOCHONDRIAL"/>
    <property type="match status" value="1"/>
</dbReference>
<keyword evidence="3" id="KW-0285">Flavoprotein</keyword>
<dbReference type="Gene3D" id="3.30.43.10">
    <property type="entry name" value="Uridine Diphospho-n-acetylenolpyruvylglucosamine Reductase, domain 2"/>
    <property type="match status" value="1"/>
</dbReference>
<dbReference type="PROSITE" id="PS51387">
    <property type="entry name" value="FAD_PCMH"/>
    <property type="match status" value="1"/>
</dbReference>
<dbReference type="EMBL" id="NAOO01000042">
    <property type="protein sequence ID" value="RFB84039.1"/>
    <property type="molecule type" value="Genomic_DNA"/>
</dbReference>
<accession>A0A3E1B3C5</accession>
<dbReference type="RefSeq" id="WP_116276052.1">
    <property type="nucleotide sequence ID" value="NZ_KZ859530.1"/>
</dbReference>
<dbReference type="InterPro" id="IPR006094">
    <property type="entry name" value="Oxid_FAD_bind_N"/>
</dbReference>
<protein>
    <submittedName>
        <fullName evidence="7">FAD-binding oxidoreductase</fullName>
    </submittedName>
</protein>
<keyword evidence="5" id="KW-0560">Oxidoreductase</keyword>
<dbReference type="Pfam" id="PF02913">
    <property type="entry name" value="FAD-oxidase_C"/>
    <property type="match status" value="1"/>
</dbReference>
<gene>
    <name evidence="7" type="ORF">B5K10_29205</name>
</gene>
<dbReference type="InterPro" id="IPR051264">
    <property type="entry name" value="FAD-oxidored/transferase_4"/>
</dbReference>
<proteinExistence type="inferred from homology"/>
<dbReference type="PANTHER" id="PTHR43716:SF1">
    <property type="entry name" value="D-2-HYDROXYGLUTARATE DEHYDROGENASE, MITOCHONDRIAL"/>
    <property type="match status" value="1"/>
</dbReference>
<dbReference type="InterPro" id="IPR016169">
    <property type="entry name" value="FAD-bd_PCMH_sub2"/>
</dbReference>
<dbReference type="GO" id="GO:0071949">
    <property type="term" value="F:FAD binding"/>
    <property type="evidence" value="ECO:0007669"/>
    <property type="project" value="InterPro"/>
</dbReference>
<keyword evidence="4" id="KW-0274">FAD</keyword>
<dbReference type="Proteomes" id="UP000256748">
    <property type="component" value="Unassembled WGS sequence"/>
</dbReference>
<organism evidence="7 8">
    <name type="scientific">Rhizobium leguminosarum bv. trifolii</name>
    <dbReference type="NCBI Taxonomy" id="386"/>
    <lineage>
        <taxon>Bacteria</taxon>
        <taxon>Pseudomonadati</taxon>
        <taxon>Pseudomonadota</taxon>
        <taxon>Alphaproteobacteria</taxon>
        <taxon>Hyphomicrobiales</taxon>
        <taxon>Rhizobiaceae</taxon>
        <taxon>Rhizobium/Agrobacterium group</taxon>
        <taxon>Rhizobium</taxon>
    </lineage>
</organism>
<dbReference type="GO" id="GO:0016491">
    <property type="term" value="F:oxidoreductase activity"/>
    <property type="evidence" value="ECO:0007669"/>
    <property type="project" value="UniProtKB-KW"/>
</dbReference>
<evidence type="ECO:0000313" key="8">
    <source>
        <dbReference type="Proteomes" id="UP000256748"/>
    </source>
</evidence>
<dbReference type="SUPFAM" id="SSF55103">
    <property type="entry name" value="FAD-linked oxidases, C-terminal domain"/>
    <property type="match status" value="1"/>
</dbReference>
<dbReference type="InterPro" id="IPR036318">
    <property type="entry name" value="FAD-bd_PCMH-like_sf"/>
</dbReference>
<comment type="caution">
    <text evidence="7">The sequence shown here is derived from an EMBL/GenBank/DDBJ whole genome shotgun (WGS) entry which is preliminary data.</text>
</comment>
<comment type="cofactor">
    <cofactor evidence="1">
        <name>FAD</name>
        <dbReference type="ChEBI" id="CHEBI:57692"/>
    </cofactor>
</comment>
<comment type="similarity">
    <text evidence="2">Belongs to the FAD-binding oxidoreductase/transferase type 4 family.</text>
</comment>
<dbReference type="InterPro" id="IPR016171">
    <property type="entry name" value="Vanillyl_alc_oxidase_C-sub2"/>
</dbReference>
<dbReference type="GO" id="GO:0022904">
    <property type="term" value="P:respiratory electron transport chain"/>
    <property type="evidence" value="ECO:0007669"/>
    <property type="project" value="TreeGrafter"/>
</dbReference>
<sequence>MTAEDTSPDALSPDFIDSLREIVGPANLKLADAMSAIDYGVAAANLGAAAVILPADTEQVAMVVRCANRHSVSIVTHGGRTGLVGGGFSTPGQLIVSTTRLNKLQHFSEIDRVAVVGAGMTLQNLQERALRSGLEPGIDLPSRGSATIGGMVSTNAGGISAFRYGVMRHRVLGIEAVLPDGSIYSDLTQVIKNAAGYDLKQLFIGAEGTLGIVTAVAIKLEPLPAATATVLFGLPSIDAALFATRLGLAPQSGYLTAAEALWHSYFTLTSSEQSWKVRDYDSDHPVNLLLSLGGPDELLLQSALGQIYEALCDRFPDISAVVASSQAQQSQLWRLREDTDAIYRRHPAAPSFDVSVPLSAIDDYTERCLSEFRSLDPGLAPYIFGHLADGNLHIVLNASAAEFSADKIAAVETILYRDLSRIGGSFSAEHGIGAKRVGALRTTANPVKLTLMKTIKASLDRGSVFNPGKVLG</sequence>
<evidence type="ECO:0000256" key="5">
    <source>
        <dbReference type="ARBA" id="ARBA00023002"/>
    </source>
</evidence>